<dbReference type="GO" id="GO:0016491">
    <property type="term" value="F:oxidoreductase activity"/>
    <property type="evidence" value="ECO:0007669"/>
    <property type="project" value="UniProtKB-KW"/>
</dbReference>
<gene>
    <name evidence="5" type="ORF">BI347_18825</name>
</gene>
<accession>A0A1S1WX41</accession>
<dbReference type="OrthoDB" id="9809288at2"/>
<feature type="domain" description="Nitroreductase" evidence="4">
    <location>
        <begin position="38"/>
        <end position="207"/>
    </location>
</feature>
<dbReference type="PANTHER" id="PTHR23026:SF90">
    <property type="entry name" value="IODOTYROSINE DEIODINASE 1"/>
    <property type="match status" value="1"/>
</dbReference>
<dbReference type="STRING" id="1903179.BI347_18825"/>
<dbReference type="InterPro" id="IPR000415">
    <property type="entry name" value="Nitroreductase-like"/>
</dbReference>
<dbReference type="AlphaFoldDB" id="A0A1S1WX41"/>
<reference evidence="5 6" key="1">
    <citation type="submission" date="2016-09" db="EMBL/GenBank/DDBJ databases">
        <title>Chromobacterium muskegensis sp. nov., an insecticidal bacterium isolated from Sphagnum bogs.</title>
        <authorList>
            <person name="Sparks M.E."/>
            <person name="Blackburn M.B."/>
            <person name="Gundersen-Rindal D.E."/>
            <person name="Mitchell A."/>
            <person name="Farrar R."/>
            <person name="Kuhar D."/>
        </authorList>
    </citation>
    <scope>NUCLEOTIDE SEQUENCE [LARGE SCALE GENOMIC DNA]</scope>
    <source>
        <strain evidence="5 6">37-2</strain>
    </source>
</reference>
<dbReference type="InterPro" id="IPR029479">
    <property type="entry name" value="Nitroreductase"/>
</dbReference>
<evidence type="ECO:0000259" key="4">
    <source>
        <dbReference type="Pfam" id="PF00881"/>
    </source>
</evidence>
<comment type="caution">
    <text evidence="5">The sequence shown here is derived from an EMBL/GenBank/DDBJ whole genome shotgun (WGS) entry which is preliminary data.</text>
</comment>
<evidence type="ECO:0000256" key="3">
    <source>
        <dbReference type="ARBA" id="ARBA00023002"/>
    </source>
</evidence>
<dbReference type="Gene3D" id="3.40.109.10">
    <property type="entry name" value="NADH Oxidase"/>
    <property type="match status" value="1"/>
</dbReference>
<dbReference type="EMBL" id="MKCS01000002">
    <property type="protein sequence ID" value="OHX11697.1"/>
    <property type="molecule type" value="Genomic_DNA"/>
</dbReference>
<keyword evidence="2" id="KW-0288">FMN</keyword>
<dbReference type="SUPFAM" id="SSF55469">
    <property type="entry name" value="FMN-dependent nitroreductase-like"/>
    <property type="match status" value="1"/>
</dbReference>
<dbReference type="Proteomes" id="UP000180088">
    <property type="component" value="Unassembled WGS sequence"/>
</dbReference>
<evidence type="ECO:0000313" key="5">
    <source>
        <dbReference type="EMBL" id="OHX11697.1"/>
    </source>
</evidence>
<keyword evidence="3" id="KW-0560">Oxidoreductase</keyword>
<dbReference type="Pfam" id="PF00881">
    <property type="entry name" value="Nitroreductase"/>
    <property type="match status" value="1"/>
</dbReference>
<keyword evidence="1" id="KW-0285">Flavoprotein</keyword>
<dbReference type="PANTHER" id="PTHR23026">
    <property type="entry name" value="NADPH NITROREDUCTASE"/>
    <property type="match status" value="1"/>
</dbReference>
<organism evidence="5 6">
    <name type="scientific">Chromobacterium sphagni</name>
    <dbReference type="NCBI Taxonomy" id="1903179"/>
    <lineage>
        <taxon>Bacteria</taxon>
        <taxon>Pseudomonadati</taxon>
        <taxon>Pseudomonadota</taxon>
        <taxon>Betaproteobacteria</taxon>
        <taxon>Neisseriales</taxon>
        <taxon>Chromobacteriaceae</taxon>
        <taxon>Chromobacterium</taxon>
    </lineage>
</organism>
<protein>
    <submittedName>
        <fullName evidence="5">Nitroreductase</fullName>
    </submittedName>
</protein>
<name>A0A1S1WX41_9NEIS</name>
<evidence type="ECO:0000256" key="1">
    <source>
        <dbReference type="ARBA" id="ARBA00022630"/>
    </source>
</evidence>
<dbReference type="InterPro" id="IPR050627">
    <property type="entry name" value="Nitroreductase/BluB"/>
</dbReference>
<dbReference type="CDD" id="cd02144">
    <property type="entry name" value="iodotyrosine_dehalogenase"/>
    <property type="match status" value="1"/>
</dbReference>
<evidence type="ECO:0000313" key="6">
    <source>
        <dbReference type="Proteomes" id="UP000180088"/>
    </source>
</evidence>
<sequence length="229" mass="25598">MSKLPFNQGQPQFIPLTSFIRYPEAEMLARSQAFYADIKRRKTIREFSAQPVPRQVIENCLLTAGAAPSGANHQPWYFVVVADPSLKKQIRAGAEAEEREFYQHRAPREWKDALAPLGTDADKAFLEIAPYLIAIFGQKKTVLDDGSEIKNYYVPESVSIATGFLISALHHSGLATLTHTPSPMNFLNQLLDRPQHEKPYILLVVGYPAENCMVPNIGKKTLADIASFL</sequence>
<proteinExistence type="predicted"/>
<evidence type="ECO:0000256" key="2">
    <source>
        <dbReference type="ARBA" id="ARBA00022643"/>
    </source>
</evidence>
<dbReference type="RefSeq" id="WP_071116725.1">
    <property type="nucleotide sequence ID" value="NZ_MKCS01000002.1"/>
</dbReference>